<dbReference type="AlphaFoldDB" id="A0A7M1S903"/>
<feature type="signal peptide" evidence="1">
    <location>
        <begin position="1"/>
        <end position="19"/>
    </location>
</feature>
<evidence type="ECO:0000256" key="1">
    <source>
        <dbReference type="SAM" id="SignalP"/>
    </source>
</evidence>
<keyword evidence="3" id="KW-1185">Reference proteome</keyword>
<protein>
    <submittedName>
        <fullName evidence="2">Uncharacterized protein</fullName>
    </submittedName>
</protein>
<evidence type="ECO:0000313" key="3">
    <source>
        <dbReference type="Proteomes" id="UP000595074"/>
    </source>
</evidence>
<proteinExistence type="predicted"/>
<gene>
    <name evidence="2" type="ORF">IMZ28_04905</name>
</gene>
<dbReference type="RefSeq" id="WP_197549628.1">
    <property type="nucleotide sequence ID" value="NZ_CP063164.1"/>
</dbReference>
<dbReference type="EMBL" id="CP063164">
    <property type="protein sequence ID" value="QOR62810.1"/>
    <property type="molecule type" value="Genomic_DNA"/>
</dbReference>
<accession>A0A7M1S903</accession>
<name>A0A7M1S903_9BACT</name>
<reference evidence="2 3" key="1">
    <citation type="submission" date="2020-10" db="EMBL/GenBank/DDBJ databases">
        <title>The genome of sulfurovum sp.</title>
        <authorList>
            <person name="Xie S."/>
            <person name="Shao Z."/>
            <person name="Jiang L."/>
        </authorList>
    </citation>
    <scope>NUCLEOTIDE SEQUENCE [LARGE SCALE GENOMIC DNA]</scope>
    <source>
        <strain evidence="2 3">ST-419</strain>
    </source>
</reference>
<feature type="chain" id="PRO_5029657298" evidence="1">
    <location>
        <begin position="20"/>
        <end position="115"/>
    </location>
</feature>
<dbReference type="Proteomes" id="UP000595074">
    <property type="component" value="Chromosome"/>
</dbReference>
<keyword evidence="1" id="KW-0732">Signal</keyword>
<evidence type="ECO:0000313" key="2">
    <source>
        <dbReference type="EMBL" id="QOR62810.1"/>
    </source>
</evidence>
<dbReference type="KEGG" id="sinu:IMZ28_04905"/>
<sequence length="115" mass="12279">MKKIAVICLSIFCTSALNAQWNSGMSFNSSGSSGMGINNSSSGGCTSDYSCGPGRQCVKAQFSSSGRCMKVTTRYGVQKFNSNKSNSGVNMKRQCRYDYQCGAGWRCTSGGNCVR</sequence>
<organism evidence="2 3">
    <name type="scientific">Sulfurovum indicum</name>
    <dbReference type="NCBI Taxonomy" id="2779528"/>
    <lineage>
        <taxon>Bacteria</taxon>
        <taxon>Pseudomonadati</taxon>
        <taxon>Campylobacterota</taxon>
        <taxon>Epsilonproteobacteria</taxon>
        <taxon>Campylobacterales</taxon>
        <taxon>Sulfurovaceae</taxon>
        <taxon>Sulfurovum</taxon>
    </lineage>
</organism>